<organism evidence="9 10">
    <name type="scientific">Pseudolabrys taiwanensis</name>
    <dbReference type="NCBI Taxonomy" id="331696"/>
    <lineage>
        <taxon>Bacteria</taxon>
        <taxon>Pseudomonadati</taxon>
        <taxon>Pseudomonadota</taxon>
        <taxon>Alphaproteobacteria</taxon>
        <taxon>Hyphomicrobiales</taxon>
        <taxon>Xanthobacteraceae</taxon>
        <taxon>Pseudolabrys</taxon>
    </lineage>
</organism>
<evidence type="ECO:0000256" key="4">
    <source>
        <dbReference type="ARBA" id="ARBA00022801"/>
    </source>
</evidence>
<keyword evidence="5 7" id="KW-1133">Transmembrane helix</keyword>
<comment type="subcellular location">
    <subcellularLocation>
        <location evidence="1">Cell membrane</location>
        <topology evidence="1">Multi-pass membrane protein</topology>
    </subcellularLocation>
</comment>
<dbReference type="Pfam" id="PF01569">
    <property type="entry name" value="PAP2"/>
    <property type="match status" value="1"/>
</dbReference>
<name>A0A345ZS99_9HYPH</name>
<feature type="transmembrane region" description="Helical" evidence="7">
    <location>
        <begin position="99"/>
        <end position="117"/>
    </location>
</feature>
<keyword evidence="10" id="KW-1185">Reference proteome</keyword>
<evidence type="ECO:0000256" key="7">
    <source>
        <dbReference type="SAM" id="Phobius"/>
    </source>
</evidence>
<dbReference type="SMART" id="SM00014">
    <property type="entry name" value="acidPPc"/>
    <property type="match status" value="1"/>
</dbReference>
<feature type="transmembrane region" description="Helical" evidence="7">
    <location>
        <begin position="230"/>
        <end position="248"/>
    </location>
</feature>
<dbReference type="EMBL" id="CP031417">
    <property type="protein sequence ID" value="AXK79796.1"/>
    <property type="molecule type" value="Genomic_DNA"/>
</dbReference>
<keyword evidence="3 7" id="KW-0812">Transmembrane</keyword>
<keyword evidence="6 7" id="KW-0472">Membrane</keyword>
<dbReference type="KEGG" id="ptaw:DW352_04240"/>
<evidence type="ECO:0000256" key="2">
    <source>
        <dbReference type="ARBA" id="ARBA00022475"/>
    </source>
</evidence>
<proteinExistence type="predicted"/>
<dbReference type="InterPro" id="IPR036938">
    <property type="entry name" value="PAP2/HPO_sf"/>
</dbReference>
<dbReference type="InterPro" id="IPR000326">
    <property type="entry name" value="PAP2/HPO"/>
</dbReference>
<keyword evidence="2" id="KW-1003">Cell membrane</keyword>
<evidence type="ECO:0000313" key="9">
    <source>
        <dbReference type="EMBL" id="AXK79796.1"/>
    </source>
</evidence>
<evidence type="ECO:0000259" key="8">
    <source>
        <dbReference type="SMART" id="SM00014"/>
    </source>
</evidence>
<feature type="transmembrane region" description="Helical" evidence="7">
    <location>
        <begin position="208"/>
        <end position="224"/>
    </location>
</feature>
<dbReference type="Gene3D" id="1.20.144.10">
    <property type="entry name" value="Phosphatidic acid phosphatase type 2/haloperoxidase"/>
    <property type="match status" value="2"/>
</dbReference>
<dbReference type="GO" id="GO:0005886">
    <property type="term" value="C:plasma membrane"/>
    <property type="evidence" value="ECO:0007669"/>
    <property type="project" value="UniProtKB-SubCell"/>
</dbReference>
<feature type="transmembrane region" description="Helical" evidence="7">
    <location>
        <begin position="179"/>
        <end position="201"/>
    </location>
</feature>
<evidence type="ECO:0000313" key="10">
    <source>
        <dbReference type="Proteomes" id="UP000254889"/>
    </source>
</evidence>
<evidence type="ECO:0000256" key="6">
    <source>
        <dbReference type="ARBA" id="ARBA00023136"/>
    </source>
</evidence>
<dbReference type="RefSeq" id="WP_115688824.1">
    <property type="nucleotide sequence ID" value="NZ_CP031417.1"/>
</dbReference>
<dbReference type="OrthoDB" id="9780507at2"/>
<dbReference type="Proteomes" id="UP000254889">
    <property type="component" value="Chromosome"/>
</dbReference>
<dbReference type="GO" id="GO:0016787">
    <property type="term" value="F:hydrolase activity"/>
    <property type="evidence" value="ECO:0007669"/>
    <property type="project" value="UniProtKB-KW"/>
</dbReference>
<evidence type="ECO:0000256" key="3">
    <source>
        <dbReference type="ARBA" id="ARBA00022692"/>
    </source>
</evidence>
<evidence type="ECO:0000256" key="1">
    <source>
        <dbReference type="ARBA" id="ARBA00004651"/>
    </source>
</evidence>
<feature type="transmembrane region" description="Helical" evidence="7">
    <location>
        <begin position="129"/>
        <end position="150"/>
    </location>
</feature>
<dbReference type="AlphaFoldDB" id="A0A345ZS99"/>
<evidence type="ECO:0000256" key="5">
    <source>
        <dbReference type="ARBA" id="ARBA00022989"/>
    </source>
</evidence>
<sequence>MTMANGVDRGPRGDAPAWRRCADNVVAAVTVLARPARIRPAERWLLPTRHLLIAALVTLVFFVVVMVVFDARASAAAGRMPRWLIDFFDNITDYGKSGYFLWPLGLLFLGLAALPPLTNRISQRVLAAIMVRVGFLFLAIAVPGLFVTIVKRMIGRARPFVTGSADPYVFSPFIWRADYASFPSGHSTTAFAVLVAFGTLFPRARTVLLIYAFLIAVSRVVVTAHYPTDVAGGALVGIGGALLVRRYFALRRLGFSVGPDGVPHQYPGPSVRRIKSVARDLLAP</sequence>
<feature type="domain" description="Phosphatidic acid phosphatase type 2/haloperoxidase" evidence="8">
    <location>
        <begin position="133"/>
        <end position="245"/>
    </location>
</feature>
<dbReference type="PANTHER" id="PTHR14969:SF62">
    <property type="entry name" value="DECAPRENYLPHOSPHORYL-5-PHOSPHORIBOSE PHOSPHATASE RV3807C-RELATED"/>
    <property type="match status" value="1"/>
</dbReference>
<gene>
    <name evidence="9" type="ORF">DW352_04240</name>
</gene>
<feature type="transmembrane region" description="Helical" evidence="7">
    <location>
        <begin position="51"/>
        <end position="69"/>
    </location>
</feature>
<dbReference type="PANTHER" id="PTHR14969">
    <property type="entry name" value="SPHINGOSINE-1-PHOSPHATE PHOSPHOHYDROLASE"/>
    <property type="match status" value="1"/>
</dbReference>
<reference evidence="9 10" key="1">
    <citation type="submission" date="2018-07" db="EMBL/GenBank/DDBJ databases">
        <authorList>
            <person name="Quirk P.G."/>
            <person name="Krulwich T.A."/>
        </authorList>
    </citation>
    <scope>NUCLEOTIDE SEQUENCE [LARGE SCALE GENOMIC DNA]</scope>
    <source>
        <strain evidence="9 10">CC-BB4</strain>
    </source>
</reference>
<keyword evidence="4" id="KW-0378">Hydrolase</keyword>
<accession>A0A345ZS99</accession>
<protein>
    <submittedName>
        <fullName evidence="9">Phosphatase PAP2 family protein</fullName>
    </submittedName>
</protein>
<dbReference type="SUPFAM" id="SSF48317">
    <property type="entry name" value="Acid phosphatase/Vanadium-dependent haloperoxidase"/>
    <property type="match status" value="1"/>
</dbReference>